<dbReference type="GO" id="GO:0005544">
    <property type="term" value="F:calcium-dependent phospholipid binding"/>
    <property type="evidence" value="ECO:0007669"/>
    <property type="project" value="UniProtKB-KW"/>
</dbReference>
<dbReference type="FunFam" id="1.10.220.10:FF:000002">
    <property type="entry name" value="Annexin"/>
    <property type="match status" value="1"/>
</dbReference>
<dbReference type="GO" id="GO:0005886">
    <property type="term" value="C:plasma membrane"/>
    <property type="evidence" value="ECO:0007669"/>
    <property type="project" value="TreeGrafter"/>
</dbReference>
<feature type="compositionally biased region" description="Low complexity" evidence="6">
    <location>
        <begin position="65"/>
        <end position="76"/>
    </location>
</feature>
<keyword evidence="5" id="KW-0111">Calcium/phospholipid-binding</keyword>
<dbReference type="AlphaFoldDB" id="A0A9P6CIG2"/>
<dbReference type="PRINTS" id="PR00196">
    <property type="entry name" value="ANNEXIN"/>
</dbReference>
<keyword evidence="3" id="KW-0106">Calcium</keyword>
<name>A0A9P6CIG2_9AGAR</name>
<dbReference type="InterPro" id="IPR018502">
    <property type="entry name" value="Annexin_repeat"/>
</dbReference>
<keyword evidence="2" id="KW-0677">Repeat</keyword>
<protein>
    <recommendedName>
        <fullName evidence="9">Annexin</fullName>
    </recommendedName>
</protein>
<dbReference type="SUPFAM" id="SSF47874">
    <property type="entry name" value="Annexin"/>
    <property type="match status" value="1"/>
</dbReference>
<dbReference type="GO" id="GO:0012506">
    <property type="term" value="C:vesicle membrane"/>
    <property type="evidence" value="ECO:0007669"/>
    <property type="project" value="TreeGrafter"/>
</dbReference>
<dbReference type="EMBL" id="MU150278">
    <property type="protein sequence ID" value="KAF9461813.1"/>
    <property type="molecule type" value="Genomic_DNA"/>
</dbReference>
<dbReference type="GO" id="GO:0001786">
    <property type="term" value="F:phosphatidylserine binding"/>
    <property type="evidence" value="ECO:0007669"/>
    <property type="project" value="TreeGrafter"/>
</dbReference>
<dbReference type="OrthoDB" id="37886at2759"/>
<evidence type="ECO:0000256" key="1">
    <source>
        <dbReference type="ARBA" id="ARBA00007831"/>
    </source>
</evidence>
<dbReference type="InterPro" id="IPR001464">
    <property type="entry name" value="Annexin"/>
</dbReference>
<dbReference type="GO" id="GO:0005509">
    <property type="term" value="F:calcium ion binding"/>
    <property type="evidence" value="ECO:0007669"/>
    <property type="project" value="InterPro"/>
</dbReference>
<dbReference type="Proteomes" id="UP000807353">
    <property type="component" value="Unassembled WGS sequence"/>
</dbReference>
<organism evidence="7 8">
    <name type="scientific">Collybia nuda</name>
    <dbReference type="NCBI Taxonomy" id="64659"/>
    <lineage>
        <taxon>Eukaryota</taxon>
        <taxon>Fungi</taxon>
        <taxon>Dikarya</taxon>
        <taxon>Basidiomycota</taxon>
        <taxon>Agaricomycotina</taxon>
        <taxon>Agaricomycetes</taxon>
        <taxon>Agaricomycetidae</taxon>
        <taxon>Agaricales</taxon>
        <taxon>Tricholomatineae</taxon>
        <taxon>Clitocybaceae</taxon>
        <taxon>Collybia</taxon>
    </lineage>
</organism>
<evidence type="ECO:0000313" key="8">
    <source>
        <dbReference type="Proteomes" id="UP000807353"/>
    </source>
</evidence>
<evidence type="ECO:0000256" key="3">
    <source>
        <dbReference type="ARBA" id="ARBA00022837"/>
    </source>
</evidence>
<feature type="compositionally biased region" description="Pro residues" evidence="6">
    <location>
        <begin position="55"/>
        <end position="64"/>
    </location>
</feature>
<dbReference type="GO" id="GO:0005737">
    <property type="term" value="C:cytoplasm"/>
    <property type="evidence" value="ECO:0007669"/>
    <property type="project" value="TreeGrafter"/>
</dbReference>
<comment type="caution">
    <text evidence="7">The sequence shown here is derived from an EMBL/GenBank/DDBJ whole genome shotgun (WGS) entry which is preliminary data.</text>
</comment>
<feature type="region of interest" description="Disordered" evidence="6">
    <location>
        <begin position="1"/>
        <end position="194"/>
    </location>
</feature>
<dbReference type="Gene3D" id="1.10.220.10">
    <property type="entry name" value="Annexin"/>
    <property type="match status" value="4"/>
</dbReference>
<proteinExistence type="inferred from homology"/>
<feature type="compositionally biased region" description="Pro residues" evidence="6">
    <location>
        <begin position="77"/>
        <end position="97"/>
    </location>
</feature>
<dbReference type="GO" id="GO:0005634">
    <property type="term" value="C:nucleus"/>
    <property type="evidence" value="ECO:0007669"/>
    <property type="project" value="TreeGrafter"/>
</dbReference>
<evidence type="ECO:0000256" key="2">
    <source>
        <dbReference type="ARBA" id="ARBA00022737"/>
    </source>
</evidence>
<dbReference type="PANTHER" id="PTHR10502">
    <property type="entry name" value="ANNEXIN"/>
    <property type="match status" value="1"/>
</dbReference>
<reference evidence="7" key="1">
    <citation type="submission" date="2020-11" db="EMBL/GenBank/DDBJ databases">
        <authorList>
            <consortium name="DOE Joint Genome Institute"/>
            <person name="Ahrendt S."/>
            <person name="Riley R."/>
            <person name="Andreopoulos W."/>
            <person name="Labutti K."/>
            <person name="Pangilinan J."/>
            <person name="Ruiz-Duenas F.J."/>
            <person name="Barrasa J.M."/>
            <person name="Sanchez-Garcia M."/>
            <person name="Camarero S."/>
            <person name="Miyauchi S."/>
            <person name="Serrano A."/>
            <person name="Linde D."/>
            <person name="Babiker R."/>
            <person name="Drula E."/>
            <person name="Ayuso-Fernandez I."/>
            <person name="Pacheco R."/>
            <person name="Padilla G."/>
            <person name="Ferreira P."/>
            <person name="Barriuso J."/>
            <person name="Kellner H."/>
            <person name="Castanera R."/>
            <person name="Alfaro M."/>
            <person name="Ramirez L."/>
            <person name="Pisabarro A.G."/>
            <person name="Kuo A."/>
            <person name="Tritt A."/>
            <person name="Lipzen A."/>
            <person name="He G."/>
            <person name="Yan M."/>
            <person name="Ng V."/>
            <person name="Cullen D."/>
            <person name="Martin F."/>
            <person name="Rosso M.-N."/>
            <person name="Henrissat B."/>
            <person name="Hibbett D."/>
            <person name="Martinez A.T."/>
            <person name="Grigoriev I.V."/>
        </authorList>
    </citation>
    <scope>NUCLEOTIDE SEQUENCE</scope>
    <source>
        <strain evidence="7">CBS 247.69</strain>
    </source>
</reference>
<evidence type="ECO:0000256" key="6">
    <source>
        <dbReference type="SAM" id="MobiDB-lite"/>
    </source>
</evidence>
<dbReference type="PROSITE" id="PS51897">
    <property type="entry name" value="ANNEXIN_2"/>
    <property type="match status" value="3"/>
</dbReference>
<evidence type="ECO:0000256" key="4">
    <source>
        <dbReference type="ARBA" id="ARBA00023216"/>
    </source>
</evidence>
<evidence type="ECO:0000313" key="7">
    <source>
        <dbReference type="EMBL" id="KAF9461813.1"/>
    </source>
</evidence>
<dbReference type="PANTHER" id="PTHR10502:SF102">
    <property type="entry name" value="ANNEXIN B11"/>
    <property type="match status" value="1"/>
</dbReference>
<keyword evidence="4" id="KW-0041">Annexin</keyword>
<keyword evidence="8" id="KW-1185">Reference proteome</keyword>
<evidence type="ECO:0000256" key="5">
    <source>
        <dbReference type="ARBA" id="ARBA00023302"/>
    </source>
</evidence>
<gene>
    <name evidence="7" type="ORF">BDZ94DRAFT_787321</name>
</gene>
<dbReference type="Pfam" id="PF00191">
    <property type="entry name" value="Annexin"/>
    <property type="match status" value="4"/>
</dbReference>
<accession>A0A9P6CIG2</accession>
<evidence type="ECO:0008006" key="9">
    <source>
        <dbReference type="Google" id="ProtNLM"/>
    </source>
</evidence>
<dbReference type="InterPro" id="IPR037104">
    <property type="entry name" value="Annexin_sf"/>
</dbReference>
<comment type="similarity">
    <text evidence="1">Belongs to the annexin family.</text>
</comment>
<feature type="compositionally biased region" description="Pro residues" evidence="6">
    <location>
        <begin position="33"/>
        <end position="46"/>
    </location>
</feature>
<sequence>MSNAGQQTQDPAGSTHTPNPAGTAHIHGSQTAPYPPGYGPPPPLPGNRPTDQPQYAPPPGPPPGHAQAQAQPGQGYAPPPGPPPTQIYAPPSVPPPQFQGQVQAQGQGQGQGQDQGYAPPPGPPQSYATRDAPPAPQGYPTTAGGGGAAPQFPQPPPAFPAAPQGYGTHPPPQALYGGGGQYPPTTGPPPVPAQKLPLVYLGATIPDPNAPPTPHGVTKVPGYNPAKDAEAIKKAVKGFGTDDVALISTLVKIPVLQMDALAEYYVAKTGKRLIDVLDSETSSYFGMGIHALATGPLAWDAELVKKALAGAGTNEALITELVLGRPSAEVRMLVGAYRWRYGRDLAEGIRGDLSGAVGRLFLMALSANPPPDTAPVDQALVNVDVEELYKAGQGKAGTDEIKFCEILIGRSRTHLSAVIGAYGNKYRSLTKVIKAEFSGHLRTSLLHIVEGAKPKRVSQGYGVWRDAKLIDKAMVGLGTRDTELVWRVVRGHWDPTRMEAIKAAYQQRTRKTLEARVASETSGSYKKLMVAIVSGAGLGAVMSKK</sequence>
<dbReference type="SMART" id="SM00335">
    <property type="entry name" value="ANX"/>
    <property type="match status" value="4"/>
</dbReference>
<feature type="compositionally biased region" description="Polar residues" evidence="6">
    <location>
        <begin position="1"/>
        <end position="20"/>
    </location>
</feature>